<keyword evidence="2" id="KW-0597">Phosphoprotein</keyword>
<dbReference type="Pfam" id="PF23562">
    <property type="entry name" value="AMP-binding_C_3"/>
    <property type="match status" value="1"/>
</dbReference>
<dbReference type="InterPro" id="IPR051414">
    <property type="entry name" value="Adenylate-forming_Reductase"/>
</dbReference>
<dbReference type="Gene3D" id="3.40.50.720">
    <property type="entry name" value="NAD(P)-binding Rossmann-like Domain"/>
    <property type="match status" value="1"/>
</dbReference>
<evidence type="ECO:0000259" key="4">
    <source>
        <dbReference type="Pfam" id="PF07993"/>
    </source>
</evidence>
<organism evidence="5 6">
    <name type="scientific">Neolentinus lepideus HHB14362 ss-1</name>
    <dbReference type="NCBI Taxonomy" id="1314782"/>
    <lineage>
        <taxon>Eukaryota</taxon>
        <taxon>Fungi</taxon>
        <taxon>Dikarya</taxon>
        <taxon>Basidiomycota</taxon>
        <taxon>Agaricomycotina</taxon>
        <taxon>Agaricomycetes</taxon>
        <taxon>Gloeophyllales</taxon>
        <taxon>Gloeophyllaceae</taxon>
        <taxon>Neolentinus</taxon>
    </lineage>
</organism>
<dbReference type="PANTHER" id="PTHR43439">
    <property type="entry name" value="PHENYLACETATE-COENZYME A LIGASE"/>
    <property type="match status" value="1"/>
</dbReference>
<evidence type="ECO:0000256" key="3">
    <source>
        <dbReference type="SAM" id="SignalP"/>
    </source>
</evidence>
<dbReference type="InterPro" id="IPR013120">
    <property type="entry name" value="FAR_NAD-bd"/>
</dbReference>
<protein>
    <submittedName>
        <fullName evidence="5">NAD(P)-binding protein</fullName>
    </submittedName>
</protein>
<reference evidence="5 6" key="1">
    <citation type="journal article" date="2016" name="Mol. Biol. Evol.">
        <title>Comparative Genomics of Early-Diverging Mushroom-Forming Fungi Provides Insights into the Origins of Lignocellulose Decay Capabilities.</title>
        <authorList>
            <person name="Nagy L.G."/>
            <person name="Riley R."/>
            <person name="Tritt A."/>
            <person name="Adam C."/>
            <person name="Daum C."/>
            <person name="Floudas D."/>
            <person name="Sun H."/>
            <person name="Yadav J.S."/>
            <person name="Pangilinan J."/>
            <person name="Larsson K.H."/>
            <person name="Matsuura K."/>
            <person name="Barry K."/>
            <person name="Labutti K."/>
            <person name="Kuo R."/>
            <person name="Ohm R.A."/>
            <person name="Bhattacharya S.S."/>
            <person name="Shirouzu T."/>
            <person name="Yoshinaga Y."/>
            <person name="Martin F.M."/>
            <person name="Grigoriev I.V."/>
            <person name="Hibbett D.S."/>
        </authorList>
    </citation>
    <scope>NUCLEOTIDE SEQUENCE [LARGE SCALE GENOMIC DNA]</scope>
    <source>
        <strain evidence="5 6">HHB14362 ss-1</strain>
    </source>
</reference>
<dbReference type="STRING" id="1314782.A0A165N8I4"/>
<proteinExistence type="predicted"/>
<dbReference type="PANTHER" id="PTHR43439:SF2">
    <property type="entry name" value="ENZYME, PUTATIVE (JCVI)-RELATED"/>
    <property type="match status" value="1"/>
</dbReference>
<dbReference type="EMBL" id="KV425644">
    <property type="protein sequence ID" value="KZT19306.1"/>
    <property type="molecule type" value="Genomic_DNA"/>
</dbReference>
<evidence type="ECO:0000256" key="2">
    <source>
        <dbReference type="ARBA" id="ARBA00022553"/>
    </source>
</evidence>
<dbReference type="AlphaFoldDB" id="A0A165N8I4"/>
<feature type="signal peptide" evidence="3">
    <location>
        <begin position="1"/>
        <end position="22"/>
    </location>
</feature>
<dbReference type="SUPFAM" id="SSF51735">
    <property type="entry name" value="NAD(P)-binding Rossmann-fold domains"/>
    <property type="match status" value="1"/>
</dbReference>
<name>A0A165N8I4_9AGAM</name>
<evidence type="ECO:0000313" key="5">
    <source>
        <dbReference type="EMBL" id="KZT19306.1"/>
    </source>
</evidence>
<feature type="chain" id="PRO_5007862923" evidence="3">
    <location>
        <begin position="23"/>
        <end position="788"/>
    </location>
</feature>
<evidence type="ECO:0000256" key="1">
    <source>
        <dbReference type="ARBA" id="ARBA00022450"/>
    </source>
</evidence>
<dbReference type="Proteomes" id="UP000076761">
    <property type="component" value="Unassembled WGS sequence"/>
</dbReference>
<dbReference type="SUPFAM" id="SSF56801">
    <property type="entry name" value="Acetyl-CoA synthetase-like"/>
    <property type="match status" value="1"/>
</dbReference>
<feature type="domain" description="Thioester reductase (TE)" evidence="4">
    <location>
        <begin position="433"/>
        <end position="621"/>
    </location>
</feature>
<keyword evidence="1" id="KW-0596">Phosphopantetheine</keyword>
<gene>
    <name evidence="5" type="ORF">NEOLEDRAFT_1183475</name>
</gene>
<dbReference type="OrthoDB" id="429813at2759"/>
<sequence>MSGATIVVAIPALLEIWAKTAASLEYLSTTALVVFSGGSLSAKAGDMLLSKGVKFSAAYGGTEFGVPSHLFDMFPDNKATRVPRDPKDWPWMRLSDRMDVRWVDQGDGTYELQMLAGISIFGTNEKHQLSVENLPDAKGHATFDLWEKHPTIEGLWRIVGRKDDVLVLTSGEKTVPIHMEGRILYSSMVQGSLLFGQGSNQVGVITEPSAEHAIDPKDETALAEFRNKLWPILEEANKDAPTFSRLFKEMILVSDLAKPLPRAAKGTVMRNATIATYAKRSMHSVESSLKSDVIDAPVNWTTSGLTMWLQKHAEQINKGKKVHPETDLFEQGFDSLSAMFLRNQIIGALRSRLSTDSSAKQALDGLTQDIGYVNPTLQHLASAVVNLLSPGAPNGLCVGVSAKTISAMINKYSANFPRASSGNTHRAGPVVLLTSSTGSLGSYILYNMLKDSRVARVYAFNRKSSHRSSFDGQKAAFEDKGLSIDLLSTTKVVFLEGDANADSFDLPVELYSEVHSSVTHIIHSAWRLDFNLGLLSFEPNIRATRQLVDFALTSKAGTGLKFIFTSSISVARSWKASDEPYPKEVVNDQNTAVGTRLGGYGEGKYAVEQILAKAAERGLNIKSSLTLGCMPDARDLVSWIPVDTVASAIMDVAFSNAEVLLALNVAHPRPIEWSVMVKNIASALASDGSLPLPPVPFREWVRKLEKQDTTTKEDFETVPAIALLDFFRRITDTVESANVEEENFEAVSIVRFTTNKLCSFGKIVSQVDSLGVQDARRWVAYWKGIGFM</sequence>
<dbReference type="Pfam" id="PF07993">
    <property type="entry name" value="NAD_binding_4"/>
    <property type="match status" value="1"/>
</dbReference>
<evidence type="ECO:0000313" key="6">
    <source>
        <dbReference type="Proteomes" id="UP000076761"/>
    </source>
</evidence>
<accession>A0A165N8I4</accession>
<dbReference type="InterPro" id="IPR036291">
    <property type="entry name" value="NAD(P)-bd_dom_sf"/>
</dbReference>
<dbReference type="InParanoid" id="A0A165N8I4"/>
<keyword evidence="3" id="KW-0732">Signal</keyword>
<keyword evidence="6" id="KW-1185">Reference proteome</keyword>